<dbReference type="AlphaFoldDB" id="A0A4Q9VV50"/>
<evidence type="ECO:0000256" key="7">
    <source>
        <dbReference type="ARBA" id="ARBA00022833"/>
    </source>
</evidence>
<dbReference type="PANTHER" id="PTHR30580">
    <property type="entry name" value="PRIMOSOMAL PROTEIN N"/>
    <property type="match status" value="1"/>
</dbReference>
<keyword evidence="8 12" id="KW-0067">ATP-binding</keyword>
<dbReference type="GO" id="GO:0016887">
    <property type="term" value="F:ATP hydrolysis activity"/>
    <property type="evidence" value="ECO:0007669"/>
    <property type="project" value="RHEA"/>
</dbReference>
<feature type="binding site" evidence="12">
    <location>
        <position position="495"/>
    </location>
    <ligand>
        <name>Zn(2+)</name>
        <dbReference type="ChEBI" id="CHEBI:29105"/>
        <label>1</label>
    </ligand>
</feature>
<evidence type="ECO:0000256" key="4">
    <source>
        <dbReference type="ARBA" id="ARBA00022741"/>
    </source>
</evidence>
<dbReference type="Gene3D" id="3.40.1440.60">
    <property type="entry name" value="PriA, 3(prime) DNA-binding domain"/>
    <property type="match status" value="1"/>
</dbReference>
<evidence type="ECO:0000256" key="2">
    <source>
        <dbReference type="ARBA" id="ARBA00022705"/>
    </source>
</evidence>
<dbReference type="InterPro" id="IPR041222">
    <property type="entry name" value="PriA_3primeBD"/>
</dbReference>
<dbReference type="Pfam" id="PF18074">
    <property type="entry name" value="PriA_C"/>
    <property type="match status" value="1"/>
</dbReference>
<dbReference type="InterPro" id="IPR005259">
    <property type="entry name" value="PriA"/>
</dbReference>
<keyword evidence="10 12" id="KW-0413">Isomerase</keyword>
<keyword evidence="15" id="KW-1185">Reference proteome</keyword>
<dbReference type="FunFam" id="3.40.50.300:FF:000489">
    <property type="entry name" value="Primosome assembly protein PriA"/>
    <property type="match status" value="1"/>
</dbReference>
<dbReference type="GO" id="GO:1990077">
    <property type="term" value="C:primosome complex"/>
    <property type="evidence" value="ECO:0007669"/>
    <property type="project" value="UniProtKB-UniRule"/>
</dbReference>
<dbReference type="CDD" id="cd17929">
    <property type="entry name" value="DEXHc_priA"/>
    <property type="match status" value="1"/>
</dbReference>
<protein>
    <recommendedName>
        <fullName evidence="12">Replication restart protein PriA</fullName>
    </recommendedName>
    <alternativeName>
        <fullName evidence="12">ATP-dependent DNA helicase PriA</fullName>
        <ecNumber evidence="12">5.6.2.4</ecNumber>
    </alternativeName>
    <alternativeName>
        <fullName evidence="12">DNA 3'-5' helicase PriA</fullName>
    </alternativeName>
</protein>
<dbReference type="PANTHER" id="PTHR30580:SF0">
    <property type="entry name" value="PRIMOSOMAL PROTEIN N"/>
    <property type="match status" value="1"/>
</dbReference>
<keyword evidence="1 12" id="KW-0639">Primosome</keyword>
<dbReference type="GO" id="GO:0008270">
    <property type="term" value="F:zinc ion binding"/>
    <property type="evidence" value="ECO:0007669"/>
    <property type="project" value="UniProtKB-UniRule"/>
</dbReference>
<accession>A0A4Q9VV50</accession>
<evidence type="ECO:0000256" key="11">
    <source>
        <dbReference type="ARBA" id="ARBA00048988"/>
    </source>
</evidence>
<dbReference type="InterPro" id="IPR001650">
    <property type="entry name" value="Helicase_C-like"/>
</dbReference>
<evidence type="ECO:0000256" key="3">
    <source>
        <dbReference type="ARBA" id="ARBA00022723"/>
    </source>
</evidence>
<keyword evidence="2 12" id="KW-0235">DNA replication</keyword>
<feature type="binding site" evidence="12">
    <location>
        <position position="504"/>
    </location>
    <ligand>
        <name>Zn(2+)</name>
        <dbReference type="ChEBI" id="CHEBI:29105"/>
        <label>2</label>
    </ligand>
</feature>
<dbReference type="GO" id="GO:0005524">
    <property type="term" value="F:ATP binding"/>
    <property type="evidence" value="ECO:0007669"/>
    <property type="project" value="UniProtKB-UniRule"/>
</dbReference>
<keyword evidence="5 12" id="KW-0378">Hydrolase</keyword>
<comment type="subunit">
    <text evidence="12">Component of the replication restart primosome.</text>
</comment>
<dbReference type="GO" id="GO:0006310">
    <property type="term" value="P:DNA recombination"/>
    <property type="evidence" value="ECO:0007669"/>
    <property type="project" value="InterPro"/>
</dbReference>
<dbReference type="InterPro" id="IPR014001">
    <property type="entry name" value="Helicase_ATP-bd"/>
</dbReference>
<evidence type="ECO:0000256" key="5">
    <source>
        <dbReference type="ARBA" id="ARBA00022801"/>
    </source>
</evidence>
<dbReference type="PROSITE" id="PS51192">
    <property type="entry name" value="HELICASE_ATP_BIND_1"/>
    <property type="match status" value="1"/>
</dbReference>
<name>A0A4Q9VV50_9HYPH</name>
<dbReference type="SUPFAM" id="SSF52540">
    <property type="entry name" value="P-loop containing nucleoside triphosphate hydrolases"/>
    <property type="match status" value="2"/>
</dbReference>
<dbReference type="GO" id="GO:0043138">
    <property type="term" value="F:3'-5' DNA helicase activity"/>
    <property type="evidence" value="ECO:0007669"/>
    <property type="project" value="UniProtKB-EC"/>
</dbReference>
<dbReference type="NCBIfam" id="NF004070">
    <property type="entry name" value="PRK05580.2-2"/>
    <property type="match status" value="1"/>
</dbReference>
<comment type="cofactor">
    <cofactor evidence="12">
        <name>Zn(2+)</name>
        <dbReference type="ChEBI" id="CHEBI:29105"/>
    </cofactor>
    <text evidence="12">Binds 2 zinc ions per subunit.</text>
</comment>
<reference evidence="14 15" key="1">
    <citation type="submission" date="2019-02" db="EMBL/GenBank/DDBJ databases">
        <title>Siculibacillus lacustris gen. nov., sp. nov., a new rosette-forming bacterium isolated from a freshwater crater lake (Lake St. Ana, Romania).</title>
        <authorList>
            <person name="Felfoldi T."/>
            <person name="Marton Z."/>
            <person name="Szabo A."/>
            <person name="Mentes A."/>
            <person name="Boka K."/>
            <person name="Marialigeti K."/>
            <person name="Mathe I."/>
            <person name="Koncz M."/>
            <person name="Schumann P."/>
            <person name="Toth E."/>
        </authorList>
    </citation>
    <scope>NUCLEOTIDE SEQUENCE [LARGE SCALE GENOMIC DNA]</scope>
    <source>
        <strain evidence="14 15">SA-279</strain>
    </source>
</reference>
<comment type="catalytic activity">
    <reaction evidence="11 12">
        <text>ATP + H2O = ADP + phosphate + H(+)</text>
        <dbReference type="Rhea" id="RHEA:13065"/>
        <dbReference type="ChEBI" id="CHEBI:15377"/>
        <dbReference type="ChEBI" id="CHEBI:15378"/>
        <dbReference type="ChEBI" id="CHEBI:30616"/>
        <dbReference type="ChEBI" id="CHEBI:43474"/>
        <dbReference type="ChEBI" id="CHEBI:456216"/>
        <dbReference type="EC" id="5.6.2.4"/>
    </reaction>
</comment>
<evidence type="ECO:0000313" key="14">
    <source>
        <dbReference type="EMBL" id="TBW39999.1"/>
    </source>
</evidence>
<comment type="catalytic activity">
    <reaction evidence="12">
        <text>Couples ATP hydrolysis with the unwinding of duplex DNA by translocating in the 3'-5' direction.</text>
        <dbReference type="EC" id="5.6.2.4"/>
    </reaction>
</comment>
<feature type="binding site" evidence="12">
    <location>
        <position position="538"/>
    </location>
    <ligand>
        <name>Zn(2+)</name>
        <dbReference type="ChEBI" id="CHEBI:29105"/>
        <label>1</label>
    </ligand>
</feature>
<evidence type="ECO:0000259" key="13">
    <source>
        <dbReference type="PROSITE" id="PS51192"/>
    </source>
</evidence>
<evidence type="ECO:0000256" key="9">
    <source>
        <dbReference type="ARBA" id="ARBA00023125"/>
    </source>
</evidence>
<evidence type="ECO:0000256" key="6">
    <source>
        <dbReference type="ARBA" id="ARBA00022806"/>
    </source>
</evidence>
<dbReference type="InterPro" id="IPR042115">
    <property type="entry name" value="PriA_3primeBD_sf"/>
</dbReference>
<dbReference type="SUPFAM" id="SSF161187">
    <property type="entry name" value="YfgJ-like"/>
    <property type="match status" value="1"/>
</dbReference>
<evidence type="ECO:0000256" key="8">
    <source>
        <dbReference type="ARBA" id="ARBA00022840"/>
    </source>
</evidence>
<dbReference type="InterPro" id="IPR011545">
    <property type="entry name" value="DEAD/DEAH_box_helicase_dom"/>
</dbReference>
<keyword evidence="6 12" id="KW-0347">Helicase</keyword>
<feature type="domain" description="Helicase ATP-binding" evidence="13">
    <location>
        <begin position="268"/>
        <end position="434"/>
    </location>
</feature>
<dbReference type="InterPro" id="IPR041236">
    <property type="entry name" value="PriA_C"/>
</dbReference>
<comment type="function">
    <text evidence="12">Initiates the restart of stalled replication forks, which reloads the replicative helicase on sites other than the origin of replication. Recognizes and binds to abandoned replication forks and remodels them to uncover a helicase loading site. Promotes assembly of the primosome at these replication forks.</text>
</comment>
<feature type="binding site" evidence="12">
    <location>
        <position position="498"/>
    </location>
    <ligand>
        <name>Zn(2+)</name>
        <dbReference type="ChEBI" id="CHEBI:29105"/>
        <label>1</label>
    </ligand>
</feature>
<keyword evidence="9 12" id="KW-0238">DNA-binding</keyword>
<dbReference type="HAMAP" id="MF_00983">
    <property type="entry name" value="PriA"/>
    <property type="match status" value="1"/>
</dbReference>
<dbReference type="EC" id="5.6.2.4" evidence="12"/>
<dbReference type="GO" id="GO:0006269">
    <property type="term" value="P:DNA replication, synthesis of primer"/>
    <property type="evidence" value="ECO:0007669"/>
    <property type="project" value="UniProtKB-KW"/>
</dbReference>
<dbReference type="Proteomes" id="UP000292781">
    <property type="component" value="Unassembled WGS sequence"/>
</dbReference>
<comment type="similarity">
    <text evidence="12">Belongs to the helicase family. PriA subfamily.</text>
</comment>
<dbReference type="Pfam" id="PF18319">
    <property type="entry name" value="Zn_ribbon_PriA"/>
    <property type="match status" value="1"/>
</dbReference>
<dbReference type="InterPro" id="IPR027417">
    <property type="entry name" value="P-loop_NTPase"/>
</dbReference>
<dbReference type="GO" id="GO:0006302">
    <property type="term" value="P:double-strand break repair"/>
    <property type="evidence" value="ECO:0007669"/>
    <property type="project" value="InterPro"/>
</dbReference>
<dbReference type="Gene3D" id="3.40.50.300">
    <property type="entry name" value="P-loop containing nucleotide triphosphate hydrolases"/>
    <property type="match status" value="2"/>
</dbReference>
<dbReference type="NCBIfam" id="TIGR00595">
    <property type="entry name" value="priA"/>
    <property type="match status" value="1"/>
</dbReference>
<keyword evidence="7 12" id="KW-0862">Zinc</keyword>
<feature type="binding site" evidence="12">
    <location>
        <position position="522"/>
    </location>
    <ligand>
        <name>Zn(2+)</name>
        <dbReference type="ChEBI" id="CHEBI:29105"/>
        <label>2</label>
    </ligand>
</feature>
<proteinExistence type="inferred from homology"/>
<feature type="binding site" evidence="12">
    <location>
        <position position="525"/>
    </location>
    <ligand>
        <name>Zn(2+)</name>
        <dbReference type="ChEBI" id="CHEBI:29105"/>
        <label>2</label>
    </ligand>
</feature>
<sequence>MRTFATPDRCLRRRAESGGLACVVRSAYPDPGDRSRRVACLRSVSPRVPAPTSDLFAKTAPAGPRVVPVLVPVALDVAYSYRVPLDGDAPVGSIVEVPLGPRRVLGVVWDEEPGGRGLSTGDNRLREIVRVFDVPPLAPAMRRFVDWVGRYYLVPRGMVLRMVLRAPEALEPEAPVRGVRRAGPPPERLTAARARVLEVLAGDFAWSRGGLVAAAAVSASVVDGLIAQGTLEEVWLPSGLPPGRPDPSYGARDLNPDQAAAAAALRAAVAEGGFRVDLLDGVTGSGKTEVYFEAVAATVAAGRQALVLLPEIALTAEFLDRFVARFGVKPAEWHSDVAPKTRARVWRGVATGDVAVVVGARSSLFLPFADLGLVVVDEEHDGAYKQEDGAVYHARDMGVVRGRLGDFPVILASATPSLESWVNAEQGRYRRLSLPSRAGAGRPPAIVALDLRRPAPERGRFLSPILAAAVRDTVAAGRQALLFLNRRGYAPLTLCRSCGHRFECPNCSTWLVEHRFRGVLTCHHCGHTVRRPDSCPECGELDALVACGPGIERIAEEAAELFPDARRLVLSSDLPGGTARMKLELAAFAKGEADIVIGTQILAKGHNFPLLALVGVVDADLGLAQGDPRAAEKTFQLIQQVTGRAGRSEAGARAFVQTRAPEHPVLRAIIAGDRDGFYDSEIAERRRAGLPPFGRLAGLIVSADAREPAFAQARALALAAPQQDEVTVLGPAEAPIAVVRGRHRFRLLVQVARHVDLQAFLRRWMAAAPAATGGVRVQIDVDPQSFL</sequence>
<evidence type="ECO:0000256" key="1">
    <source>
        <dbReference type="ARBA" id="ARBA00022515"/>
    </source>
</evidence>
<feature type="binding site" evidence="12">
    <location>
        <position position="535"/>
    </location>
    <ligand>
        <name>Zn(2+)</name>
        <dbReference type="ChEBI" id="CHEBI:29105"/>
        <label>1</label>
    </ligand>
</feature>
<keyword evidence="3 12" id="KW-0479">Metal-binding</keyword>
<dbReference type="Pfam" id="PF17764">
    <property type="entry name" value="PriA_3primeBD"/>
    <property type="match status" value="1"/>
</dbReference>
<dbReference type="GO" id="GO:0003677">
    <property type="term" value="F:DNA binding"/>
    <property type="evidence" value="ECO:0007669"/>
    <property type="project" value="UniProtKB-UniRule"/>
</dbReference>
<evidence type="ECO:0000256" key="12">
    <source>
        <dbReference type="HAMAP-Rule" id="MF_00983"/>
    </source>
</evidence>
<dbReference type="Pfam" id="PF00270">
    <property type="entry name" value="DEAD"/>
    <property type="match status" value="1"/>
</dbReference>
<evidence type="ECO:0000313" key="15">
    <source>
        <dbReference type="Proteomes" id="UP000292781"/>
    </source>
</evidence>
<dbReference type="GO" id="GO:0006270">
    <property type="term" value="P:DNA replication initiation"/>
    <property type="evidence" value="ECO:0007669"/>
    <property type="project" value="TreeGrafter"/>
</dbReference>
<feature type="binding site" evidence="12">
    <location>
        <position position="507"/>
    </location>
    <ligand>
        <name>Zn(2+)</name>
        <dbReference type="ChEBI" id="CHEBI:29105"/>
        <label>2</label>
    </ligand>
</feature>
<dbReference type="InterPro" id="IPR040498">
    <property type="entry name" value="PriA_CRR"/>
</dbReference>
<dbReference type="SMART" id="SM00490">
    <property type="entry name" value="HELICc"/>
    <property type="match status" value="1"/>
</dbReference>
<gene>
    <name evidence="12" type="primary">priA</name>
    <name evidence="14" type="ORF">EYW49_04835</name>
</gene>
<dbReference type="SMART" id="SM00487">
    <property type="entry name" value="DEXDc"/>
    <property type="match status" value="1"/>
</dbReference>
<organism evidence="14 15">
    <name type="scientific">Siculibacillus lacustris</name>
    <dbReference type="NCBI Taxonomy" id="1549641"/>
    <lineage>
        <taxon>Bacteria</taxon>
        <taxon>Pseudomonadati</taxon>
        <taxon>Pseudomonadota</taxon>
        <taxon>Alphaproteobacteria</taxon>
        <taxon>Hyphomicrobiales</taxon>
        <taxon>Ancalomicrobiaceae</taxon>
        <taxon>Siculibacillus</taxon>
    </lineage>
</organism>
<dbReference type="EMBL" id="SJFN01000005">
    <property type="protein sequence ID" value="TBW39999.1"/>
    <property type="molecule type" value="Genomic_DNA"/>
</dbReference>
<evidence type="ECO:0000256" key="10">
    <source>
        <dbReference type="ARBA" id="ARBA00023235"/>
    </source>
</evidence>
<dbReference type="OrthoDB" id="9759544at2"/>
<comment type="caution">
    <text evidence="14">The sequence shown here is derived from an EMBL/GenBank/DDBJ whole genome shotgun (WGS) entry which is preliminary data.</text>
</comment>
<keyword evidence="4 12" id="KW-0547">Nucleotide-binding</keyword>